<reference evidence="1 2" key="1">
    <citation type="submission" date="2017-06" db="EMBL/GenBank/DDBJ databases">
        <title>Genome sequencing of cyanobaciteial culture collection at National Institute for Environmental Studies (NIES).</title>
        <authorList>
            <person name="Hirose Y."/>
            <person name="Shimura Y."/>
            <person name="Fujisawa T."/>
            <person name="Nakamura Y."/>
            <person name="Kawachi M."/>
        </authorList>
    </citation>
    <scope>NUCLEOTIDE SEQUENCE [LARGE SCALE GENOMIC DNA]</scope>
    <source>
        <strain evidence="1 2">NIES-2135</strain>
    </source>
</reference>
<proteinExistence type="predicted"/>
<sequence>MNRMIEKWLTIAALAGWVASIAGLVGLAIRATDPPAVSRAAQSANVRVQKADRLLFASPRSQSNSVAATVPVDTSKGYWQHSLKPRSQPQSLVNK</sequence>
<evidence type="ECO:0000313" key="1">
    <source>
        <dbReference type="EMBL" id="BAY58221.1"/>
    </source>
</evidence>
<dbReference type="AlphaFoldDB" id="A0A1Z4JN91"/>
<keyword evidence="2" id="KW-1185">Reference proteome</keyword>
<accession>A0A1Z4JN91</accession>
<dbReference type="EMBL" id="AP018203">
    <property type="protein sequence ID" value="BAY58221.1"/>
    <property type="molecule type" value="Genomic_DNA"/>
</dbReference>
<protein>
    <submittedName>
        <fullName evidence="1">Uncharacterized protein</fullName>
    </submittedName>
</protein>
<gene>
    <name evidence="1" type="ORF">NIES2135_50940</name>
</gene>
<name>A0A1Z4JN91_LEPBY</name>
<dbReference type="Proteomes" id="UP000217895">
    <property type="component" value="Chromosome"/>
</dbReference>
<organism evidence="1 2">
    <name type="scientific">Leptolyngbya boryana NIES-2135</name>
    <dbReference type="NCBI Taxonomy" id="1973484"/>
    <lineage>
        <taxon>Bacteria</taxon>
        <taxon>Bacillati</taxon>
        <taxon>Cyanobacteriota</taxon>
        <taxon>Cyanophyceae</taxon>
        <taxon>Leptolyngbyales</taxon>
        <taxon>Leptolyngbyaceae</taxon>
        <taxon>Leptolyngbya group</taxon>
        <taxon>Leptolyngbya</taxon>
    </lineage>
</organism>
<evidence type="ECO:0000313" key="2">
    <source>
        <dbReference type="Proteomes" id="UP000217895"/>
    </source>
</evidence>